<proteinExistence type="predicted"/>
<accession>A0A0F9LK54</accession>
<evidence type="ECO:0000313" key="1">
    <source>
        <dbReference type="EMBL" id="KKM64630.1"/>
    </source>
</evidence>
<dbReference type="EMBL" id="LAZR01010865">
    <property type="protein sequence ID" value="KKM64630.1"/>
    <property type="molecule type" value="Genomic_DNA"/>
</dbReference>
<dbReference type="AlphaFoldDB" id="A0A0F9LK54"/>
<gene>
    <name evidence="1" type="ORF">LCGC14_1499480</name>
</gene>
<organism evidence="1">
    <name type="scientific">marine sediment metagenome</name>
    <dbReference type="NCBI Taxonomy" id="412755"/>
    <lineage>
        <taxon>unclassified sequences</taxon>
        <taxon>metagenomes</taxon>
        <taxon>ecological metagenomes</taxon>
    </lineage>
</organism>
<protein>
    <submittedName>
        <fullName evidence="1">Uncharacterized protein</fullName>
    </submittedName>
</protein>
<reference evidence="1" key="1">
    <citation type="journal article" date="2015" name="Nature">
        <title>Complex archaea that bridge the gap between prokaryotes and eukaryotes.</title>
        <authorList>
            <person name="Spang A."/>
            <person name="Saw J.H."/>
            <person name="Jorgensen S.L."/>
            <person name="Zaremba-Niedzwiedzka K."/>
            <person name="Martijn J."/>
            <person name="Lind A.E."/>
            <person name="van Eijk R."/>
            <person name="Schleper C."/>
            <person name="Guy L."/>
            <person name="Ettema T.J."/>
        </authorList>
    </citation>
    <scope>NUCLEOTIDE SEQUENCE</scope>
</reference>
<comment type="caution">
    <text evidence="1">The sequence shown here is derived from an EMBL/GenBank/DDBJ whole genome shotgun (WGS) entry which is preliminary data.</text>
</comment>
<sequence>MAKRYYYKDMAKVIIASRDFGIRFCDACYQEIIPETYRCRDPFKEGKEALAFRYAKYGDNQEDRWLGGLIYFSKCMVLTESMPIFEPQEGDIDNKGGVYQGHVQLWIYDEDFRLHEHWYGKIIQRNGKMFPWYCGVEEVDDE</sequence>
<name>A0A0F9LK54_9ZZZZ</name>